<dbReference type="Pfam" id="PF02643">
    <property type="entry name" value="DUF192"/>
    <property type="match status" value="1"/>
</dbReference>
<dbReference type="Proteomes" id="UP000176422">
    <property type="component" value="Unassembled WGS sequence"/>
</dbReference>
<dbReference type="EMBL" id="MGIT01000001">
    <property type="protein sequence ID" value="OGM93350.1"/>
    <property type="molecule type" value="Genomic_DNA"/>
</dbReference>
<keyword evidence="1" id="KW-0472">Membrane</keyword>
<dbReference type="STRING" id="1802559.A2372_03095"/>
<name>A0A1F8DXU2_9BACT</name>
<keyword evidence="1" id="KW-0812">Transmembrane</keyword>
<organism evidence="2 3">
    <name type="scientific">Candidatus Wolfebacteria bacterium RIFOXYB1_FULL_54_12</name>
    <dbReference type="NCBI Taxonomy" id="1802559"/>
    <lineage>
        <taxon>Bacteria</taxon>
        <taxon>Candidatus Wolfeibacteriota</taxon>
    </lineage>
</organism>
<evidence type="ECO:0008006" key="4">
    <source>
        <dbReference type="Google" id="ProtNLM"/>
    </source>
</evidence>
<evidence type="ECO:0000256" key="1">
    <source>
        <dbReference type="SAM" id="Phobius"/>
    </source>
</evidence>
<dbReference type="AlphaFoldDB" id="A0A1F8DXU2"/>
<protein>
    <recommendedName>
        <fullName evidence="4">DUF192 domain-containing protein</fullName>
    </recommendedName>
</protein>
<gene>
    <name evidence="2" type="ORF">A2372_03095</name>
</gene>
<comment type="caution">
    <text evidence="2">The sequence shown here is derived from an EMBL/GenBank/DDBJ whole genome shotgun (WGS) entry which is preliminary data.</text>
</comment>
<reference evidence="2 3" key="1">
    <citation type="journal article" date="2016" name="Nat. Commun.">
        <title>Thousands of microbial genomes shed light on interconnected biogeochemical processes in an aquifer system.</title>
        <authorList>
            <person name="Anantharaman K."/>
            <person name="Brown C.T."/>
            <person name="Hug L.A."/>
            <person name="Sharon I."/>
            <person name="Castelle C.J."/>
            <person name="Probst A.J."/>
            <person name="Thomas B.C."/>
            <person name="Singh A."/>
            <person name="Wilkins M.J."/>
            <person name="Karaoz U."/>
            <person name="Brodie E.L."/>
            <person name="Williams K.H."/>
            <person name="Hubbard S.S."/>
            <person name="Banfield J.F."/>
        </authorList>
    </citation>
    <scope>NUCLEOTIDE SEQUENCE [LARGE SCALE GENOMIC DNA]</scope>
</reference>
<dbReference type="InterPro" id="IPR003795">
    <property type="entry name" value="DUF192"/>
</dbReference>
<evidence type="ECO:0000313" key="2">
    <source>
        <dbReference type="EMBL" id="OGM93350.1"/>
    </source>
</evidence>
<evidence type="ECO:0000313" key="3">
    <source>
        <dbReference type="Proteomes" id="UP000176422"/>
    </source>
</evidence>
<dbReference type="PANTHER" id="PTHR37953:SF1">
    <property type="entry name" value="UPF0127 PROTEIN MJ1496"/>
    <property type="match status" value="1"/>
</dbReference>
<sequence length="183" mass="20532">MYMQIPCQARNDNTKRRDDKNIMYMKIKKGLWFSILFVGAAILSVGVFVLHPGFFLMRKKIGNIVTFPDSHISVSVEVADEPYSLSKGLMFRESLADGSGMLFVFPDEKPRAFWMKNTLIPLDMLFISADKRVVSIQKNVMPCVTTTCASYASEGAAMYVLEVNAGFTDRYGITQGDLVGFEI</sequence>
<proteinExistence type="predicted"/>
<keyword evidence="1" id="KW-1133">Transmembrane helix</keyword>
<dbReference type="InterPro" id="IPR038695">
    <property type="entry name" value="Saro_0823-like_sf"/>
</dbReference>
<dbReference type="PANTHER" id="PTHR37953">
    <property type="entry name" value="UPF0127 PROTEIN MJ1496"/>
    <property type="match status" value="1"/>
</dbReference>
<accession>A0A1F8DXU2</accession>
<dbReference type="Gene3D" id="2.60.120.1140">
    <property type="entry name" value="Protein of unknown function DUF192"/>
    <property type="match status" value="1"/>
</dbReference>
<feature type="transmembrane region" description="Helical" evidence="1">
    <location>
        <begin position="31"/>
        <end position="50"/>
    </location>
</feature>